<dbReference type="InterPro" id="IPR035899">
    <property type="entry name" value="DBL_dom_sf"/>
</dbReference>
<feature type="region of interest" description="Disordered" evidence="10">
    <location>
        <begin position="539"/>
        <end position="566"/>
    </location>
</feature>
<dbReference type="GO" id="GO:0060052">
    <property type="term" value="P:neurofilament cytoskeleton organization"/>
    <property type="evidence" value="ECO:0007669"/>
    <property type="project" value="Ensembl"/>
</dbReference>
<dbReference type="PROSITE" id="PS50010">
    <property type="entry name" value="DH_2"/>
    <property type="match status" value="1"/>
</dbReference>
<dbReference type="Gene3D" id="2.30.29.30">
    <property type="entry name" value="Pleckstrin-homology domain (PH domain)/Phosphotyrosine-binding domain (PTB)"/>
    <property type="match status" value="1"/>
</dbReference>
<dbReference type="Proteomes" id="UP000000539">
    <property type="component" value="Chromosome Z"/>
</dbReference>
<dbReference type="SMART" id="SM00325">
    <property type="entry name" value="RhoGEF"/>
    <property type="match status" value="1"/>
</dbReference>
<protein>
    <submittedName>
        <fullName evidence="14">Rho guanine nucleotide exchange factor 28</fullName>
    </submittedName>
</protein>
<feature type="compositionally biased region" description="Low complexity" evidence="10">
    <location>
        <begin position="406"/>
        <end position="420"/>
    </location>
</feature>
<dbReference type="FunFam" id="2.30.29.30:FF:000021">
    <property type="entry name" value="Rho guanine nucleotide exchange factor 2"/>
    <property type="match status" value="1"/>
</dbReference>
<keyword evidence="5" id="KW-0479">Metal-binding</keyword>
<evidence type="ECO:0000259" key="11">
    <source>
        <dbReference type="PROSITE" id="PS50003"/>
    </source>
</evidence>
<evidence type="ECO:0000256" key="3">
    <source>
        <dbReference type="ARBA" id="ARBA00022553"/>
    </source>
</evidence>
<dbReference type="OrthoDB" id="28045at2759"/>
<proteinExistence type="evidence at protein level"/>
<evidence type="ECO:0007829" key="16">
    <source>
        <dbReference type="PeptideAtlas" id="A0A8V0YEI5"/>
    </source>
</evidence>
<dbReference type="GO" id="GO:0000902">
    <property type="term" value="P:cell morphogenesis"/>
    <property type="evidence" value="ECO:0000318"/>
    <property type="project" value="GO_Central"/>
</dbReference>
<evidence type="ECO:0000313" key="14">
    <source>
        <dbReference type="Ensembl" id="ENSGALP00010016103.1"/>
    </source>
</evidence>
<evidence type="ECO:0000256" key="2">
    <source>
        <dbReference type="ARBA" id="ARBA00022490"/>
    </source>
</evidence>
<comment type="subcellular location">
    <subcellularLocation>
        <location evidence="1">Cytoplasm</location>
    </subcellularLocation>
</comment>
<evidence type="ECO:0000313" key="15">
    <source>
        <dbReference type="Proteomes" id="UP000000539"/>
    </source>
</evidence>
<dbReference type="RefSeq" id="XP_040511582.1">
    <property type="nucleotide sequence ID" value="XM_040655648.2"/>
</dbReference>
<dbReference type="InterPro" id="IPR051632">
    <property type="entry name" value="Rho_GEF"/>
</dbReference>
<keyword evidence="16" id="KW-1267">Proteomics identification</keyword>
<evidence type="ECO:0000256" key="5">
    <source>
        <dbReference type="ARBA" id="ARBA00022723"/>
    </source>
</evidence>
<feature type="region of interest" description="Disordered" evidence="10">
    <location>
        <begin position="776"/>
        <end position="811"/>
    </location>
</feature>
<dbReference type="Pfam" id="PF00130">
    <property type="entry name" value="C1_1"/>
    <property type="match status" value="1"/>
</dbReference>
<dbReference type="PANTHER" id="PTHR13944:SF22">
    <property type="entry name" value="RHO GUANINE NUCLEOTIDE EXCHANGE FACTOR 28"/>
    <property type="match status" value="1"/>
</dbReference>
<dbReference type="SUPFAM" id="SSF48065">
    <property type="entry name" value="DBL homology domain (DH-domain)"/>
    <property type="match status" value="1"/>
</dbReference>
<dbReference type="SMART" id="SM00233">
    <property type="entry name" value="PH"/>
    <property type="match status" value="1"/>
</dbReference>
<name>A0A8V0YEI5_CHICK</name>
<dbReference type="Ensembl" id="ENSGALT00010028064.1">
    <property type="protein sequence ID" value="ENSGALP00010016103.1"/>
    <property type="gene ID" value="ENSGALG00010011724.1"/>
</dbReference>
<dbReference type="InterPro" id="IPR036770">
    <property type="entry name" value="Ankyrin_rpt-contain_sf"/>
</dbReference>
<evidence type="ECO:0000256" key="10">
    <source>
        <dbReference type="SAM" id="MobiDB-lite"/>
    </source>
</evidence>
<keyword evidence="15" id="KW-1185">Reference proteome</keyword>
<dbReference type="Gene3D" id="1.20.900.10">
    <property type="entry name" value="Dbl homology (DH) domain"/>
    <property type="match status" value="1"/>
</dbReference>
<evidence type="ECO:0000256" key="9">
    <source>
        <dbReference type="SAM" id="Coils"/>
    </source>
</evidence>
<evidence type="ECO:0000259" key="12">
    <source>
        <dbReference type="PROSITE" id="PS50010"/>
    </source>
</evidence>
<evidence type="ECO:0000256" key="4">
    <source>
        <dbReference type="ARBA" id="ARBA00022658"/>
    </source>
</evidence>
<dbReference type="Gene3D" id="1.25.40.20">
    <property type="entry name" value="Ankyrin repeat-containing domain"/>
    <property type="match status" value="1"/>
</dbReference>
<dbReference type="SUPFAM" id="SSF50729">
    <property type="entry name" value="PH domain-like"/>
    <property type="match status" value="1"/>
</dbReference>
<dbReference type="CDD" id="cd00160">
    <property type="entry name" value="RhoGEF"/>
    <property type="match status" value="1"/>
</dbReference>
<feature type="region of interest" description="Disordered" evidence="10">
    <location>
        <begin position="1667"/>
        <end position="1725"/>
    </location>
</feature>
<accession>A0A8V0YEI5</accession>
<feature type="compositionally biased region" description="Basic and acidic residues" evidence="10">
    <location>
        <begin position="1715"/>
        <end position="1725"/>
    </location>
</feature>
<dbReference type="InterPro" id="IPR046349">
    <property type="entry name" value="C1-like_sf"/>
</dbReference>
<dbReference type="GeneID" id="427201"/>
<keyword evidence="4" id="KW-0344">Guanine-nucleotide releasing factor</keyword>
<dbReference type="Gene3D" id="3.30.60.20">
    <property type="match status" value="1"/>
</dbReference>
<dbReference type="PANTHER" id="PTHR13944">
    <property type="entry name" value="AGAP007712-PA"/>
    <property type="match status" value="1"/>
</dbReference>
<evidence type="ECO:0000256" key="8">
    <source>
        <dbReference type="ARBA" id="ARBA00023054"/>
    </source>
</evidence>
<reference evidence="14" key="2">
    <citation type="submission" date="2025-08" db="UniProtKB">
        <authorList>
            <consortium name="Ensembl"/>
        </authorList>
    </citation>
    <scope>IDENTIFICATION</scope>
    <source>
        <strain evidence="14">broiler</strain>
    </source>
</reference>
<dbReference type="InterPro" id="IPR000219">
    <property type="entry name" value="DH_dom"/>
</dbReference>
<feature type="compositionally biased region" description="Low complexity" evidence="10">
    <location>
        <begin position="547"/>
        <end position="564"/>
    </location>
</feature>
<feature type="domain" description="PH" evidence="11">
    <location>
        <begin position="1112"/>
        <end position="1214"/>
    </location>
</feature>
<dbReference type="Pfam" id="PF00621">
    <property type="entry name" value="RhoGEF"/>
    <property type="match status" value="1"/>
</dbReference>
<feature type="region of interest" description="Disordered" evidence="10">
    <location>
        <begin position="403"/>
        <end position="452"/>
    </location>
</feature>
<dbReference type="Pfam" id="PF17838">
    <property type="entry name" value="PH_16"/>
    <property type="match status" value="1"/>
</dbReference>
<sequence length="1725" mass="194907">MELSCTEVPLYGQVTISAKFDKGIYLPEDAEFYFVYDGSMKRHIMFAERIGDNALQSLVPGHGCQEAVSVSVLMYSRGSSPVALGSCPVTYRENLSCKLSRFLISHTECISTTSHKVLLDKFGLTVKDLQSLDTDLTMAIAHEELPSTWSILGSCYEGEPTHKETLLHLAMKLGLVKLSEFLVGQPGGTLALALPNEDGATPLDLAEQNGHSKLVEVFSNFQGSRSPDVARVEISKGACMSFVRSSAALTLTLDHTAKHLLESDVRLFRKYFWNRPLLHECINSNQLEPVEDPVMRCSTTNSVEGPVSLAPDDLSQDGEKPFHGAVVPSKEVEDNVLLDIAQRHSTLDILKKLKTPPTFFAAARLSTMLNGSDEVYANCMLVDQAEDLKMNYIHGDSISSETCLNPSSSAPVVKSSSSPSLEENDQYRCDPNEGNQSVKNEGNTGLRPTVSPSDLYEADSYLPFKTNEFIKEQGQLHAVMKKKSSSLDDLEVNSRSEGVLGRSNIPYPLLEHPEVKACSRDGLDSSEMNISRTESLPLSISPQTKECSPSGIRSRSYSCSSPKDSLGRPRILQDFTVGDSGEDGVPMNSGRSLLQALSLSKSVSLLHPCKRAYSLPEHSREKRIQEEEWDKYIVPSKTESEKYKVSRTFSFLMNRMTSTRNKYKTKNKDTKDKEKLNRHNFINGTFSGIMPCMACEKALLGKESLQCSYCNVIVHKNCKECVPVCTKKSQERYHSKNKPQVGIGNLSFGDISQPGISSVHPSSSVPIVSAGRREALQQSHSLSKSVPGASFERRSMPFPEQDSDASTWRTKSRSEEMLQALGTYSSMDSFVMEVEVDSSQWTDISSDAHEFEAESWSLVVDPMFCNKQEKDVAKRQDVIFELMQTEVHHIHTLFIMSEIFRKGMKEELQLDHSTVDRIFPCLDELLEIHRQFFCRMRERRQESCEEGNERNFVISRIGDILVQQFSEENATKMKKIYGEFCSHQKEAVNLFKELQQNKKFQNFIKLRNSNLLARRRGIPECILLVTQRITKYPVLVERILQYTKEGTEEHKDLCKALRLIKDMIAAVDLKVNEYEKRQKLMEILNRTENKTYTKLKSGHIFRKQDLMRKERILLHEGLVYWKTATGRFKDTLALLLTDMLLFLQEKDQKYVFAAVDQKPSVISLQKLIVREVANEERGMFLISASSAGPEMYEVHTNSREERNSWMRHIQDAVESCPEEQEEGKIGEFDEDRRIAEAKACKIQKCQESLSNQDQQICSCLEDKLHIYAELVDMSGFEDVHVEPHLLIKPDYGETPQASSLLVAALREVESLHVALTSSQVNETDRSSEESTEELTLKHRLSASEILESFPGDAETKEVEESPEVDLSACSIEKEISDASVEYKGESTSFPGSTGTEIVQAIQNLTRLLYSIQAALAIQDSHRELHRLLLQENEKTSRGHSSRIPLFLEPEKYRNSEKQREELANISKLQQQFQQEQQRWLRECEQRQQELEVRAGLLEQREQACSCQEELLEKSRQGLALQSQEFQQSLERLREGQKLLEKKRDSIKMQKKLLWHWKHGLQSSLLLPTGSHEIMGHDQLDSLHGENAFYLNEAVVRVSLSGLNRSDSSLVYEDGVYGLGISDLDMARTCENQVNLRVDTPYQPALTNELWKSTGPYQQMSFSCKSNKDAFNNDLNASQTQGPQAGSPNHGSIQPPQVEPLMLNHQPESLQDAEGGDGREENIVYL</sequence>
<dbReference type="PROSITE" id="PS00479">
    <property type="entry name" value="ZF_DAG_PE_1"/>
    <property type="match status" value="1"/>
</dbReference>
<dbReference type="GO" id="GO:0005085">
    <property type="term" value="F:guanyl-nucleotide exchange factor activity"/>
    <property type="evidence" value="ECO:0007669"/>
    <property type="project" value="UniProtKB-KW"/>
</dbReference>
<keyword evidence="3" id="KW-0597">Phosphoprotein</keyword>
<keyword evidence="6" id="KW-0863">Zinc-finger</keyword>
<dbReference type="SMART" id="SM00109">
    <property type="entry name" value="C1"/>
    <property type="match status" value="1"/>
</dbReference>
<dbReference type="CDD" id="cd20876">
    <property type="entry name" value="C1_p190RhoGEF"/>
    <property type="match status" value="1"/>
</dbReference>
<dbReference type="GeneTree" id="ENSGT00940000155831"/>
<feature type="compositionally biased region" description="Polar residues" evidence="10">
    <location>
        <begin position="433"/>
        <end position="443"/>
    </location>
</feature>
<evidence type="ECO:0000256" key="7">
    <source>
        <dbReference type="ARBA" id="ARBA00022833"/>
    </source>
</evidence>
<dbReference type="SMR" id="A0A8V0YEI5"/>
<keyword evidence="8 9" id="KW-0175">Coiled coil</keyword>
<dbReference type="PROSITE" id="PS50081">
    <property type="entry name" value="ZF_DAG_PE_2"/>
    <property type="match status" value="1"/>
</dbReference>
<keyword evidence="2" id="KW-0963">Cytoplasm</keyword>
<evidence type="ECO:0000256" key="6">
    <source>
        <dbReference type="ARBA" id="ARBA00022771"/>
    </source>
</evidence>
<dbReference type="RefSeq" id="XP_046791612.1">
    <property type="nucleotide sequence ID" value="XM_046935656.1"/>
</dbReference>
<dbReference type="OMA" id="SFCHENS"/>
<dbReference type="InterPro" id="IPR011993">
    <property type="entry name" value="PH-like_dom_sf"/>
</dbReference>
<dbReference type="InterPro" id="IPR002219">
    <property type="entry name" value="PKC_DAG/PE"/>
</dbReference>
<feature type="coiled-coil region" evidence="9">
    <location>
        <begin position="1455"/>
        <end position="1500"/>
    </location>
</feature>
<feature type="domain" description="Phorbol-ester/DAG-type" evidence="13">
    <location>
        <begin position="678"/>
        <end position="725"/>
    </location>
</feature>
<dbReference type="SUPFAM" id="SSF57889">
    <property type="entry name" value="Cysteine-rich domain"/>
    <property type="match status" value="1"/>
</dbReference>
<dbReference type="CTD" id="64283"/>
<reference evidence="14" key="1">
    <citation type="submission" date="2020-11" db="EMBL/GenBank/DDBJ databases">
        <title>Gallus gallus (Chicken) genome, bGalGal1, GRCg7b, maternal haplotype autosomes + Z &amp; W.</title>
        <authorList>
            <person name="Warren W."/>
            <person name="Formenti G."/>
            <person name="Fedrigo O."/>
            <person name="Haase B."/>
            <person name="Mountcastle J."/>
            <person name="Balacco J."/>
            <person name="Tracey A."/>
            <person name="Schneider V."/>
            <person name="Okimoto R."/>
            <person name="Cheng H."/>
            <person name="Hawken R."/>
            <person name="Howe K."/>
            <person name="Jarvis E.D."/>
        </authorList>
    </citation>
    <scope>NUCLEOTIDE SEQUENCE [LARGE SCALE GENOMIC DNA]</scope>
    <source>
        <strain evidence="14">Broiler</strain>
    </source>
</reference>
<gene>
    <name evidence="14" type="primary">ARHGEF28</name>
</gene>
<keyword evidence="7" id="KW-0862">Zinc</keyword>
<feature type="domain" description="DH" evidence="12">
    <location>
        <begin position="874"/>
        <end position="1070"/>
    </location>
</feature>
<organism evidence="14 15">
    <name type="scientific">Gallus gallus</name>
    <name type="common">Chicken</name>
    <dbReference type="NCBI Taxonomy" id="9031"/>
    <lineage>
        <taxon>Eukaryota</taxon>
        <taxon>Metazoa</taxon>
        <taxon>Chordata</taxon>
        <taxon>Craniata</taxon>
        <taxon>Vertebrata</taxon>
        <taxon>Euteleostomi</taxon>
        <taxon>Archelosauria</taxon>
        <taxon>Archosauria</taxon>
        <taxon>Dinosauria</taxon>
        <taxon>Saurischia</taxon>
        <taxon>Theropoda</taxon>
        <taxon>Coelurosauria</taxon>
        <taxon>Aves</taxon>
        <taxon>Neognathae</taxon>
        <taxon>Galloanserae</taxon>
        <taxon>Galliformes</taxon>
        <taxon>Phasianidae</taxon>
        <taxon>Phasianinae</taxon>
        <taxon>Gallus</taxon>
    </lineage>
</organism>
<dbReference type="FunCoup" id="A0A8V0YEI5">
    <property type="interactions" value="168"/>
</dbReference>
<dbReference type="GO" id="GO:0005737">
    <property type="term" value="C:cytoplasm"/>
    <property type="evidence" value="ECO:0007669"/>
    <property type="project" value="UniProtKB-SubCell"/>
</dbReference>
<evidence type="ECO:0000259" key="13">
    <source>
        <dbReference type="PROSITE" id="PS50081"/>
    </source>
</evidence>
<dbReference type="InterPro" id="IPR001849">
    <property type="entry name" value="PH_domain"/>
</dbReference>
<reference evidence="14" key="3">
    <citation type="submission" date="2025-09" db="UniProtKB">
        <authorList>
            <consortium name="Ensembl"/>
        </authorList>
    </citation>
    <scope>IDENTIFICATION</scope>
    <source>
        <strain evidence="14">broiler</strain>
    </source>
</reference>
<dbReference type="InterPro" id="IPR041020">
    <property type="entry name" value="PH_16"/>
</dbReference>
<dbReference type="SUPFAM" id="SSF48403">
    <property type="entry name" value="Ankyrin repeat"/>
    <property type="match status" value="1"/>
</dbReference>
<dbReference type="GO" id="GO:0021955">
    <property type="term" value="P:central nervous system neuron axonogenesis"/>
    <property type="evidence" value="ECO:0007669"/>
    <property type="project" value="Ensembl"/>
</dbReference>
<feature type="compositionally biased region" description="Polar residues" evidence="10">
    <location>
        <begin position="1667"/>
        <end position="1694"/>
    </location>
</feature>
<evidence type="ECO:0000256" key="1">
    <source>
        <dbReference type="ARBA" id="ARBA00004496"/>
    </source>
</evidence>
<dbReference type="PROSITE" id="PS50003">
    <property type="entry name" value="PH_DOMAIN"/>
    <property type="match status" value="1"/>
</dbReference>
<dbReference type="GO" id="GO:0008270">
    <property type="term" value="F:zinc ion binding"/>
    <property type="evidence" value="ECO:0007669"/>
    <property type="project" value="UniProtKB-KW"/>
</dbReference>
<dbReference type="GO" id="GO:0035023">
    <property type="term" value="P:regulation of Rho protein signal transduction"/>
    <property type="evidence" value="ECO:0000318"/>
    <property type="project" value="GO_Central"/>
</dbReference>
<dbReference type="FunFam" id="1.20.900.10:FF:000004">
    <property type="entry name" value="Rho guanine nucleotide exchange factor 2"/>
    <property type="match status" value="1"/>
</dbReference>